<protein>
    <recommendedName>
        <fullName evidence="3">beta-N-acetylhexosaminidase</fullName>
        <ecNumber evidence="3">3.2.1.52</ecNumber>
    </recommendedName>
</protein>
<name>A0ABW7JLQ1_9NOCA</name>
<evidence type="ECO:0000313" key="10">
    <source>
        <dbReference type="Proteomes" id="UP001609175"/>
    </source>
</evidence>
<evidence type="ECO:0000256" key="3">
    <source>
        <dbReference type="ARBA" id="ARBA00012663"/>
    </source>
</evidence>
<evidence type="ECO:0000256" key="5">
    <source>
        <dbReference type="ARBA" id="ARBA00023295"/>
    </source>
</evidence>
<proteinExistence type="inferred from homology"/>
<keyword evidence="4 9" id="KW-0378">Hydrolase</keyword>
<feature type="signal peptide" evidence="7">
    <location>
        <begin position="1"/>
        <end position="22"/>
    </location>
</feature>
<dbReference type="Proteomes" id="UP001609175">
    <property type="component" value="Unassembled WGS sequence"/>
</dbReference>
<feature type="chain" id="PRO_5046283712" description="beta-N-acetylhexosaminidase" evidence="7">
    <location>
        <begin position="23"/>
        <end position="394"/>
    </location>
</feature>
<dbReference type="PANTHER" id="PTHR30480:SF13">
    <property type="entry name" value="BETA-HEXOSAMINIDASE"/>
    <property type="match status" value="1"/>
</dbReference>
<dbReference type="GO" id="GO:0016787">
    <property type="term" value="F:hydrolase activity"/>
    <property type="evidence" value="ECO:0007669"/>
    <property type="project" value="UniProtKB-KW"/>
</dbReference>
<dbReference type="InterPro" id="IPR017853">
    <property type="entry name" value="GH"/>
</dbReference>
<evidence type="ECO:0000259" key="8">
    <source>
        <dbReference type="Pfam" id="PF00933"/>
    </source>
</evidence>
<feature type="compositionally biased region" description="Low complexity" evidence="6">
    <location>
        <begin position="21"/>
        <end position="50"/>
    </location>
</feature>
<feature type="domain" description="Glycoside hydrolase family 3 N-terminal" evidence="8">
    <location>
        <begin position="70"/>
        <end position="387"/>
    </location>
</feature>
<feature type="region of interest" description="Disordered" evidence="6">
    <location>
        <begin position="21"/>
        <end position="62"/>
    </location>
</feature>
<dbReference type="InterPro" id="IPR001764">
    <property type="entry name" value="Glyco_hydro_3_N"/>
</dbReference>
<comment type="caution">
    <text evidence="9">The sequence shown here is derived from an EMBL/GenBank/DDBJ whole genome shotgun (WGS) entry which is preliminary data.</text>
</comment>
<accession>A0ABW7JLQ1</accession>
<keyword evidence="7" id="KW-0732">Signal</keyword>
<dbReference type="InterPro" id="IPR036962">
    <property type="entry name" value="Glyco_hydro_3_N_sf"/>
</dbReference>
<comment type="similarity">
    <text evidence="2">Belongs to the glycosyl hydrolase 3 family.</text>
</comment>
<dbReference type="SUPFAM" id="SSF51445">
    <property type="entry name" value="(Trans)glycosidases"/>
    <property type="match status" value="1"/>
</dbReference>
<dbReference type="Gene3D" id="3.20.20.300">
    <property type="entry name" value="Glycoside hydrolase, family 3, N-terminal domain"/>
    <property type="match status" value="1"/>
</dbReference>
<keyword evidence="5" id="KW-0326">Glycosidase</keyword>
<evidence type="ECO:0000256" key="7">
    <source>
        <dbReference type="SAM" id="SignalP"/>
    </source>
</evidence>
<reference evidence="9 10" key="1">
    <citation type="submission" date="2024-10" db="EMBL/GenBank/DDBJ databases">
        <authorList>
            <person name="Riesco R."/>
        </authorList>
    </citation>
    <scope>NUCLEOTIDE SEQUENCE [LARGE SCALE GENOMIC DNA]</scope>
    <source>
        <strain evidence="9 10">NCIMB 15449</strain>
    </source>
</reference>
<dbReference type="EMBL" id="JBIMSO010000046">
    <property type="protein sequence ID" value="MFH5208888.1"/>
    <property type="molecule type" value="Genomic_DNA"/>
</dbReference>
<organism evidence="9 10">
    <name type="scientific">Antrihabitans spumae</name>
    <dbReference type="NCBI Taxonomy" id="3373370"/>
    <lineage>
        <taxon>Bacteria</taxon>
        <taxon>Bacillati</taxon>
        <taxon>Actinomycetota</taxon>
        <taxon>Actinomycetes</taxon>
        <taxon>Mycobacteriales</taxon>
        <taxon>Nocardiaceae</taxon>
        <taxon>Antrihabitans</taxon>
    </lineage>
</organism>
<dbReference type="PANTHER" id="PTHR30480">
    <property type="entry name" value="BETA-HEXOSAMINIDASE-RELATED"/>
    <property type="match status" value="1"/>
</dbReference>
<evidence type="ECO:0000256" key="1">
    <source>
        <dbReference type="ARBA" id="ARBA00001231"/>
    </source>
</evidence>
<gene>
    <name evidence="9" type="ORF">ACHIPZ_11860</name>
</gene>
<evidence type="ECO:0000256" key="2">
    <source>
        <dbReference type="ARBA" id="ARBA00005336"/>
    </source>
</evidence>
<dbReference type="EC" id="3.2.1.52" evidence="3"/>
<evidence type="ECO:0000313" key="9">
    <source>
        <dbReference type="EMBL" id="MFH5208888.1"/>
    </source>
</evidence>
<comment type="catalytic activity">
    <reaction evidence="1">
        <text>Hydrolysis of terminal non-reducing N-acetyl-D-hexosamine residues in N-acetyl-beta-D-hexosaminides.</text>
        <dbReference type="EC" id="3.2.1.52"/>
    </reaction>
</comment>
<evidence type="ECO:0000256" key="6">
    <source>
        <dbReference type="SAM" id="MobiDB-lite"/>
    </source>
</evidence>
<dbReference type="InterPro" id="IPR050226">
    <property type="entry name" value="NagZ_Beta-hexosaminidase"/>
</dbReference>
<evidence type="ECO:0000256" key="4">
    <source>
        <dbReference type="ARBA" id="ARBA00022801"/>
    </source>
</evidence>
<dbReference type="PROSITE" id="PS51257">
    <property type="entry name" value="PROKAR_LIPOPROTEIN"/>
    <property type="match status" value="1"/>
</dbReference>
<sequence>MRKTVGLVVVLCAVVAGGCSNGGSTSSESTSTPGPATSAPPVGSSSASAQPSPPADPCGAQPFLASLSQREKLAQLLTVGVTGPDDAEQVAATEHIGGIFVGGWTDQSLLTASEMARVKGANTNVPLMVTIDEEGGRVSRIPDLIGEEASAREVAATYSAAEAQQRMNKRATEMKKLGITVDFAPDVDVSSQPANSVIGDRSFSDDPAKVTEYGRAYINGLRDAGLGAVIKHFPGHGRGSGDSHTGAVSTPPLDELKRNDLLPFADLVSEPGIAVMVGHLDVPGLTEPNVPTSISPAAMNLLRTGTGYGAQPFNGVIFTDDLSGMAAITAKYSIETAVEAALVAGADVALWISTDSVKAVLDNLEQAVAAGRLLQKQVDESVLRVARFKGVLSC</sequence>
<dbReference type="Pfam" id="PF00933">
    <property type="entry name" value="Glyco_hydro_3"/>
    <property type="match status" value="1"/>
</dbReference>
<dbReference type="RefSeq" id="WP_395114435.1">
    <property type="nucleotide sequence ID" value="NZ_JBIMSO010000046.1"/>
</dbReference>